<feature type="region of interest" description="Disordered" evidence="3">
    <location>
        <begin position="1"/>
        <end position="32"/>
    </location>
</feature>
<dbReference type="PANTHER" id="PTHR19305">
    <property type="entry name" value="SYNAPTOSOMAL ASSOCIATED PROTEIN"/>
    <property type="match status" value="1"/>
</dbReference>
<feature type="coiled-coil region" evidence="2">
    <location>
        <begin position="79"/>
        <end position="106"/>
    </location>
</feature>
<sequence length="242" mass="27672">MPGASGRNKREQIGIVDHEPSQLEEDEEYQTAELTTEDKIRNARGDITNTQDNTTDMLDDIIGQGAETNKKLYAQGEQLRRARNDMQDIKENNEIAQEQLEKMELCCCVAIFISCCCCCCAKEKKPVTKRKDVGLGAGEEERRKNERERVQKLRKVNEAKRRADGLKNAEDLDEKERFEAVADAQLDIMNAQLDVVGDLIKVQKEELDRQKKDVLNPLDKEIDVNRAQIKALDRRGKNLLNR</sequence>
<organism evidence="4">
    <name type="scientific">Amorphochlora amoebiformis</name>
    <dbReference type="NCBI Taxonomy" id="1561963"/>
    <lineage>
        <taxon>Eukaryota</taxon>
        <taxon>Sar</taxon>
        <taxon>Rhizaria</taxon>
        <taxon>Cercozoa</taxon>
        <taxon>Chlorarachniophyceae</taxon>
        <taxon>Amorphochlora</taxon>
    </lineage>
</organism>
<dbReference type="PANTHER" id="PTHR19305:SF9">
    <property type="entry name" value="SYNAPTOSOMAL-ASSOCIATED PROTEIN 29"/>
    <property type="match status" value="1"/>
</dbReference>
<evidence type="ECO:0008006" key="5">
    <source>
        <dbReference type="Google" id="ProtNLM"/>
    </source>
</evidence>
<dbReference type="GO" id="GO:0005886">
    <property type="term" value="C:plasma membrane"/>
    <property type="evidence" value="ECO:0007669"/>
    <property type="project" value="TreeGrafter"/>
</dbReference>
<evidence type="ECO:0000256" key="1">
    <source>
        <dbReference type="ARBA" id="ARBA00009480"/>
    </source>
</evidence>
<evidence type="ECO:0000256" key="3">
    <source>
        <dbReference type="SAM" id="MobiDB-lite"/>
    </source>
</evidence>
<proteinExistence type="inferred from homology"/>
<keyword evidence="2" id="KW-0175">Coiled coil</keyword>
<evidence type="ECO:0000256" key="2">
    <source>
        <dbReference type="SAM" id="Coils"/>
    </source>
</evidence>
<dbReference type="SUPFAM" id="SSF58038">
    <property type="entry name" value="SNARE fusion complex"/>
    <property type="match status" value="1"/>
</dbReference>
<accession>A0A7S0DN26</accession>
<comment type="similarity">
    <text evidence="1">Belongs to the SNAP-25 family.</text>
</comment>
<feature type="compositionally biased region" description="Basic and acidic residues" evidence="3">
    <location>
        <begin position="8"/>
        <end position="21"/>
    </location>
</feature>
<dbReference type="AlphaFoldDB" id="A0A7S0DN26"/>
<dbReference type="Gene3D" id="1.20.5.110">
    <property type="match status" value="1"/>
</dbReference>
<name>A0A7S0DN26_9EUKA</name>
<gene>
    <name evidence="4" type="ORF">LAMO00422_LOCUS18475</name>
</gene>
<dbReference type="EMBL" id="HBEM01027127">
    <property type="protein sequence ID" value="CAD8459522.1"/>
    <property type="molecule type" value="Transcribed_RNA"/>
</dbReference>
<protein>
    <recommendedName>
        <fullName evidence="5">t-SNARE coiled-coil homology domain-containing protein</fullName>
    </recommendedName>
</protein>
<evidence type="ECO:0000313" key="4">
    <source>
        <dbReference type="EMBL" id="CAD8459522.1"/>
    </source>
</evidence>
<feature type="coiled-coil region" evidence="2">
    <location>
        <begin position="142"/>
        <end position="176"/>
    </location>
</feature>
<reference evidence="4" key="1">
    <citation type="submission" date="2021-01" db="EMBL/GenBank/DDBJ databases">
        <authorList>
            <person name="Corre E."/>
            <person name="Pelletier E."/>
            <person name="Niang G."/>
            <person name="Scheremetjew M."/>
            <person name="Finn R."/>
            <person name="Kale V."/>
            <person name="Holt S."/>
            <person name="Cochrane G."/>
            <person name="Meng A."/>
            <person name="Brown T."/>
            <person name="Cohen L."/>
        </authorList>
    </citation>
    <scope>NUCLEOTIDE SEQUENCE</scope>
    <source>
        <strain evidence="4">CCMP2058</strain>
    </source>
</reference>